<gene>
    <name evidence="3" type="ORF">HNR67_001091</name>
</gene>
<organism evidence="3 4">
    <name type="scientific">Crossiella cryophila</name>
    <dbReference type="NCBI Taxonomy" id="43355"/>
    <lineage>
        <taxon>Bacteria</taxon>
        <taxon>Bacillati</taxon>
        <taxon>Actinomycetota</taxon>
        <taxon>Actinomycetes</taxon>
        <taxon>Pseudonocardiales</taxon>
        <taxon>Pseudonocardiaceae</taxon>
        <taxon>Crossiella</taxon>
    </lineage>
</organism>
<sequence>MSAGRAGPVATVLLWPIRFYRRFISPALPPTCRFYPSCSTYAVEALTTHGAFRGSWLTVRRLLRCGPWHPGGLDPVPPPRDRASERASCKSAEE</sequence>
<dbReference type="PANTHER" id="PTHR33383:SF1">
    <property type="entry name" value="MEMBRANE PROTEIN INSERTION EFFICIENCY FACTOR-RELATED"/>
    <property type="match status" value="1"/>
</dbReference>
<keyword evidence="4" id="KW-1185">Reference proteome</keyword>
<accession>A0A7W7C815</accession>
<dbReference type="RefSeq" id="WP_185001018.1">
    <property type="nucleotide sequence ID" value="NZ_BAAAUI010000033.1"/>
</dbReference>
<evidence type="ECO:0000313" key="4">
    <source>
        <dbReference type="Proteomes" id="UP000533598"/>
    </source>
</evidence>
<dbReference type="SMART" id="SM01234">
    <property type="entry name" value="Haemolytic"/>
    <property type="match status" value="1"/>
</dbReference>
<feature type="compositionally biased region" description="Basic and acidic residues" evidence="2">
    <location>
        <begin position="79"/>
        <end position="94"/>
    </location>
</feature>
<dbReference type="GO" id="GO:0005886">
    <property type="term" value="C:plasma membrane"/>
    <property type="evidence" value="ECO:0007669"/>
    <property type="project" value="UniProtKB-SubCell"/>
</dbReference>
<proteinExistence type="inferred from homology"/>
<dbReference type="EMBL" id="JACHMH010000001">
    <property type="protein sequence ID" value="MBB4674973.1"/>
    <property type="molecule type" value="Genomic_DNA"/>
</dbReference>
<comment type="function">
    <text evidence="1">Could be involved in insertion of integral membrane proteins into the membrane.</text>
</comment>
<reference evidence="3 4" key="1">
    <citation type="submission" date="2020-08" db="EMBL/GenBank/DDBJ databases">
        <title>Sequencing the genomes of 1000 actinobacteria strains.</title>
        <authorList>
            <person name="Klenk H.-P."/>
        </authorList>
    </citation>
    <scope>NUCLEOTIDE SEQUENCE [LARGE SCALE GENOMIC DNA]</scope>
    <source>
        <strain evidence="3 4">DSM 44230</strain>
    </source>
</reference>
<keyword evidence="1" id="KW-0472">Membrane</keyword>
<dbReference type="NCBIfam" id="TIGR00278">
    <property type="entry name" value="membrane protein insertion efficiency factor YidD"/>
    <property type="match status" value="1"/>
</dbReference>
<dbReference type="AlphaFoldDB" id="A0A7W7C815"/>
<dbReference type="InterPro" id="IPR002696">
    <property type="entry name" value="Membr_insert_effic_factor_YidD"/>
</dbReference>
<comment type="similarity">
    <text evidence="1">Belongs to the UPF0161 family.</text>
</comment>
<evidence type="ECO:0000256" key="1">
    <source>
        <dbReference type="HAMAP-Rule" id="MF_00386"/>
    </source>
</evidence>
<keyword evidence="1" id="KW-1003">Cell membrane</keyword>
<evidence type="ECO:0000256" key="2">
    <source>
        <dbReference type="SAM" id="MobiDB-lite"/>
    </source>
</evidence>
<evidence type="ECO:0000313" key="3">
    <source>
        <dbReference type="EMBL" id="MBB4674973.1"/>
    </source>
</evidence>
<feature type="region of interest" description="Disordered" evidence="2">
    <location>
        <begin position="69"/>
        <end position="94"/>
    </location>
</feature>
<comment type="caution">
    <text evidence="3">The sequence shown here is derived from an EMBL/GenBank/DDBJ whole genome shotgun (WGS) entry which is preliminary data.</text>
</comment>
<protein>
    <recommendedName>
        <fullName evidence="1">Putative membrane protein insertion efficiency factor</fullName>
    </recommendedName>
</protein>
<dbReference type="Pfam" id="PF01809">
    <property type="entry name" value="YidD"/>
    <property type="match status" value="1"/>
</dbReference>
<name>A0A7W7C815_9PSEU</name>
<dbReference type="HAMAP" id="MF_00386">
    <property type="entry name" value="UPF0161_YidD"/>
    <property type="match status" value="1"/>
</dbReference>
<dbReference type="Proteomes" id="UP000533598">
    <property type="component" value="Unassembled WGS sequence"/>
</dbReference>
<comment type="subcellular location">
    <subcellularLocation>
        <location evidence="1">Cell membrane</location>
        <topology evidence="1">Peripheral membrane protein</topology>
        <orientation evidence="1">Cytoplasmic side</orientation>
    </subcellularLocation>
</comment>
<dbReference type="PANTHER" id="PTHR33383">
    <property type="entry name" value="MEMBRANE PROTEIN INSERTION EFFICIENCY FACTOR-RELATED"/>
    <property type="match status" value="1"/>
</dbReference>